<dbReference type="EMBL" id="JAUSVU010000001">
    <property type="protein sequence ID" value="MDQ0531324.1"/>
    <property type="molecule type" value="Genomic_DNA"/>
</dbReference>
<accession>A0ABU0MD15</accession>
<dbReference type="InterPro" id="IPR038727">
    <property type="entry name" value="NadR/Ttd14_AAA_dom"/>
</dbReference>
<comment type="caution">
    <text evidence="2">The sequence shown here is derived from an EMBL/GenBank/DDBJ whole genome shotgun (WGS) entry which is preliminary data.</text>
</comment>
<keyword evidence="3" id="KW-1185">Reference proteome</keyword>
<protein>
    <submittedName>
        <fullName evidence="2">ATPase</fullName>
    </submittedName>
</protein>
<dbReference type="Pfam" id="PF13521">
    <property type="entry name" value="AAA_28"/>
    <property type="match status" value="1"/>
</dbReference>
<sequence length="182" mass="19772">MADQLHVVTGGPGSGKSSLIAALAAEGIPHMPEGGRAIIRDQAAIGGDALPWADRQSFAALMLGWELRSHREASASSGPVILDRGLPDVIGYLRLCGLPVPQHLYRAADLFRYNRRVFIAPHWPEIYTGDAERRQTAGEAEATCRAMAEVYAELGYDLLPLPRAPVRERVRFVLAHIGRTGP</sequence>
<gene>
    <name evidence="2" type="ORF">QO018_000156</name>
</gene>
<dbReference type="SUPFAM" id="SSF52540">
    <property type="entry name" value="P-loop containing nucleoside triphosphate hydrolases"/>
    <property type="match status" value="1"/>
</dbReference>
<dbReference type="Gene3D" id="3.40.50.300">
    <property type="entry name" value="P-loop containing nucleotide triphosphate hydrolases"/>
    <property type="match status" value="1"/>
</dbReference>
<evidence type="ECO:0000313" key="3">
    <source>
        <dbReference type="Proteomes" id="UP001244552"/>
    </source>
</evidence>
<evidence type="ECO:0000313" key="2">
    <source>
        <dbReference type="EMBL" id="MDQ0531324.1"/>
    </source>
</evidence>
<name>A0ABU0MD15_9PROT</name>
<evidence type="ECO:0000259" key="1">
    <source>
        <dbReference type="Pfam" id="PF13521"/>
    </source>
</evidence>
<dbReference type="Proteomes" id="UP001244552">
    <property type="component" value="Unassembled WGS sequence"/>
</dbReference>
<reference evidence="2 3" key="1">
    <citation type="submission" date="2023-07" db="EMBL/GenBank/DDBJ databases">
        <title>Genomic Encyclopedia of Type Strains, Phase IV (KMG-IV): sequencing the most valuable type-strain genomes for metagenomic binning, comparative biology and taxonomic classification.</title>
        <authorList>
            <person name="Goeker M."/>
        </authorList>
    </citation>
    <scope>NUCLEOTIDE SEQUENCE [LARGE SCALE GENOMIC DNA]</scope>
    <source>
        <strain evidence="2 3">DSM 19922</strain>
    </source>
</reference>
<feature type="domain" description="NadR/Ttd14 AAA" evidence="1">
    <location>
        <begin position="6"/>
        <end position="169"/>
    </location>
</feature>
<proteinExistence type="predicted"/>
<dbReference type="InterPro" id="IPR027417">
    <property type="entry name" value="P-loop_NTPase"/>
</dbReference>
<dbReference type="RefSeq" id="WP_209978078.1">
    <property type="nucleotide sequence ID" value="NZ_JAGINO010000001.1"/>
</dbReference>
<organism evidence="2 3">
    <name type="scientific">Azospirillum picis</name>
    <dbReference type="NCBI Taxonomy" id="488438"/>
    <lineage>
        <taxon>Bacteria</taxon>
        <taxon>Pseudomonadati</taxon>
        <taxon>Pseudomonadota</taxon>
        <taxon>Alphaproteobacteria</taxon>
        <taxon>Rhodospirillales</taxon>
        <taxon>Azospirillaceae</taxon>
        <taxon>Azospirillum</taxon>
    </lineage>
</organism>